<evidence type="ECO:0000313" key="1">
    <source>
        <dbReference type="EMBL" id="GJT02090.1"/>
    </source>
</evidence>
<sequence length="197" mass="22548">MIPLAFSQNINQCLPSLKELELTATHRLLRTPDFGGMSCLQKLKIEYCSCLEEIHPSLGSHESIVSIYIKGCDKLRKFPTVIWMKKLKILEFSSCEELREFPEIQSNMDSLVNLCLYKVGIEVLPSSVGEYCTNLVVIKLVASNLKRIEGNFRALKHLREFEFTGSTHLEKLPKDLFDENCCLNELSLPEMRQKIPP</sequence>
<organism evidence="1 2">
    <name type="scientific">Tanacetum coccineum</name>
    <dbReference type="NCBI Taxonomy" id="301880"/>
    <lineage>
        <taxon>Eukaryota</taxon>
        <taxon>Viridiplantae</taxon>
        <taxon>Streptophyta</taxon>
        <taxon>Embryophyta</taxon>
        <taxon>Tracheophyta</taxon>
        <taxon>Spermatophyta</taxon>
        <taxon>Magnoliopsida</taxon>
        <taxon>eudicotyledons</taxon>
        <taxon>Gunneridae</taxon>
        <taxon>Pentapetalae</taxon>
        <taxon>asterids</taxon>
        <taxon>campanulids</taxon>
        <taxon>Asterales</taxon>
        <taxon>Asteraceae</taxon>
        <taxon>Asteroideae</taxon>
        <taxon>Anthemideae</taxon>
        <taxon>Anthemidinae</taxon>
        <taxon>Tanacetum</taxon>
    </lineage>
</organism>
<dbReference type="PANTHER" id="PTHR45752:SF195">
    <property type="entry name" value="LEUCINE-RICH REPEAT (LRR) FAMILY PROTEIN-RELATED"/>
    <property type="match status" value="1"/>
</dbReference>
<comment type="caution">
    <text evidence="1">The sequence shown here is derived from an EMBL/GenBank/DDBJ whole genome shotgun (WGS) entry which is preliminary data.</text>
</comment>
<reference evidence="1" key="1">
    <citation type="journal article" date="2022" name="Int. J. Mol. Sci.">
        <title>Draft Genome of Tanacetum Coccineum: Genomic Comparison of Closely Related Tanacetum-Family Plants.</title>
        <authorList>
            <person name="Yamashiro T."/>
            <person name="Shiraishi A."/>
            <person name="Nakayama K."/>
            <person name="Satake H."/>
        </authorList>
    </citation>
    <scope>NUCLEOTIDE SEQUENCE</scope>
</reference>
<dbReference type="SUPFAM" id="SSF52058">
    <property type="entry name" value="L domain-like"/>
    <property type="match status" value="1"/>
</dbReference>
<dbReference type="InterPro" id="IPR032675">
    <property type="entry name" value="LRR_dom_sf"/>
</dbReference>
<dbReference type="Proteomes" id="UP001151760">
    <property type="component" value="Unassembled WGS sequence"/>
</dbReference>
<gene>
    <name evidence="1" type="ORF">Tco_0823259</name>
</gene>
<evidence type="ECO:0000313" key="2">
    <source>
        <dbReference type="Proteomes" id="UP001151760"/>
    </source>
</evidence>
<keyword evidence="2" id="KW-1185">Reference proteome</keyword>
<proteinExistence type="predicted"/>
<reference evidence="1" key="2">
    <citation type="submission" date="2022-01" db="EMBL/GenBank/DDBJ databases">
        <authorList>
            <person name="Yamashiro T."/>
            <person name="Shiraishi A."/>
            <person name="Satake H."/>
            <person name="Nakayama K."/>
        </authorList>
    </citation>
    <scope>NUCLEOTIDE SEQUENCE</scope>
</reference>
<dbReference type="Gene3D" id="3.80.10.10">
    <property type="entry name" value="Ribonuclease Inhibitor"/>
    <property type="match status" value="2"/>
</dbReference>
<accession>A0ABQ5AHD6</accession>
<dbReference type="EMBL" id="BQNB010012321">
    <property type="protein sequence ID" value="GJT02090.1"/>
    <property type="molecule type" value="Genomic_DNA"/>
</dbReference>
<protein>
    <submittedName>
        <fullName evidence="1">Leucine-rich repeat-containing protein</fullName>
    </submittedName>
</protein>
<dbReference type="InterPro" id="IPR050715">
    <property type="entry name" value="LRR-SigEffector_domain"/>
</dbReference>
<name>A0ABQ5AHD6_9ASTR</name>
<dbReference type="PANTHER" id="PTHR45752">
    <property type="entry name" value="LEUCINE-RICH REPEAT-CONTAINING"/>
    <property type="match status" value="1"/>
</dbReference>